<evidence type="ECO:0008006" key="4">
    <source>
        <dbReference type="Google" id="ProtNLM"/>
    </source>
</evidence>
<dbReference type="KEGG" id="serw:FY030_10360"/>
<reference evidence="2 3" key="1">
    <citation type="submission" date="2019-09" db="EMBL/GenBank/DDBJ databases">
        <title>Serinicoccus pratensis sp. nov., isolated from meadow soil.</title>
        <authorList>
            <person name="Zhang W."/>
        </authorList>
    </citation>
    <scope>NUCLEOTIDE SEQUENCE [LARGE SCALE GENOMIC DNA]</scope>
    <source>
        <strain evidence="2 3">W204</strain>
    </source>
</reference>
<dbReference type="RefSeq" id="WP_158061435.1">
    <property type="nucleotide sequence ID" value="NZ_CP044427.1"/>
</dbReference>
<dbReference type="InterPro" id="IPR029050">
    <property type="entry name" value="Immunoprotect_excell_Ig-like"/>
</dbReference>
<dbReference type="EMBL" id="CP044427">
    <property type="protein sequence ID" value="QFG69052.1"/>
    <property type="molecule type" value="Genomic_DNA"/>
</dbReference>
<gene>
    <name evidence="2" type="ORF">FY030_10360</name>
</gene>
<evidence type="ECO:0000313" key="2">
    <source>
        <dbReference type="EMBL" id="QFG69052.1"/>
    </source>
</evidence>
<keyword evidence="3" id="KW-1185">Reference proteome</keyword>
<keyword evidence="1" id="KW-0732">Signal</keyword>
<dbReference type="Gene3D" id="2.60.40.1240">
    <property type="match status" value="1"/>
</dbReference>
<accession>A0A5J6V7R4</accession>
<evidence type="ECO:0000256" key="1">
    <source>
        <dbReference type="ARBA" id="ARBA00022729"/>
    </source>
</evidence>
<evidence type="ECO:0000313" key="3">
    <source>
        <dbReference type="Proteomes" id="UP000326546"/>
    </source>
</evidence>
<dbReference type="Proteomes" id="UP000326546">
    <property type="component" value="Chromosome"/>
</dbReference>
<organism evidence="2 3">
    <name type="scientific">Ornithinimicrobium pratense</name>
    <dbReference type="NCBI Taxonomy" id="2593973"/>
    <lineage>
        <taxon>Bacteria</taxon>
        <taxon>Bacillati</taxon>
        <taxon>Actinomycetota</taxon>
        <taxon>Actinomycetes</taxon>
        <taxon>Micrococcales</taxon>
        <taxon>Ornithinimicrobiaceae</taxon>
        <taxon>Ornithinimicrobium</taxon>
    </lineage>
</organism>
<proteinExistence type="predicted"/>
<dbReference type="OrthoDB" id="4424518at2"/>
<protein>
    <recommendedName>
        <fullName evidence="4">DUF4352 domain-containing protein</fullName>
    </recommendedName>
</protein>
<name>A0A5J6V7R4_9MICO</name>
<dbReference type="AlphaFoldDB" id="A0A5J6V7R4"/>
<sequence>MALLEDLWATTTDRENVCELWRQGDFRTMLRDYDDGWDFAVVSDHYEERCSGPDGSRQNPFPRDAVLTGGDWTMTMADVSFDAADVVAAQNQFNDPPPPEHQYVMIDIEVSYHGESEPVSPWRLMDFAIVGSGGNTFTDSCGVIPNPLRDVGDMYSGASASANVCMPVATEQLDGASLRVTLGRGQPAFVLLTSE</sequence>